<name>A0ABW2DS92_9BACT</name>
<accession>A0ABW2DS92</accession>
<dbReference type="RefSeq" id="WP_066621221.1">
    <property type="nucleotide sequence ID" value="NZ_JBHSYQ010000016.1"/>
</dbReference>
<proteinExistence type="predicted"/>
<evidence type="ECO:0008006" key="3">
    <source>
        <dbReference type="Google" id="ProtNLM"/>
    </source>
</evidence>
<evidence type="ECO:0000313" key="2">
    <source>
        <dbReference type="Proteomes" id="UP001596405"/>
    </source>
</evidence>
<sequence>MILFQNQLIVLDYDPSSDILSVVWPNVNPYDMLEIERSLQLLVEYIRDYDVKKLLIDSSKTEMHPEVDPEKYISMVTEFAKKLQKTRLQRSARIIHQDQVRETESNQVSEKVTQNVGLQIESRSFINREEAREWLCL</sequence>
<comment type="caution">
    <text evidence="1">The sequence shown here is derived from an EMBL/GenBank/DDBJ whole genome shotgun (WGS) entry which is preliminary data.</text>
</comment>
<keyword evidence="2" id="KW-1185">Reference proteome</keyword>
<dbReference type="EMBL" id="JBHSYQ010000016">
    <property type="protein sequence ID" value="MFC6999554.1"/>
    <property type="molecule type" value="Genomic_DNA"/>
</dbReference>
<evidence type="ECO:0000313" key="1">
    <source>
        <dbReference type="EMBL" id="MFC6999554.1"/>
    </source>
</evidence>
<protein>
    <recommendedName>
        <fullName evidence="3">STAS/SEC14 domain-containing protein</fullName>
    </recommendedName>
</protein>
<reference evidence="2" key="1">
    <citation type="journal article" date="2019" name="Int. J. Syst. Evol. Microbiol.">
        <title>The Global Catalogue of Microorganisms (GCM) 10K type strain sequencing project: providing services to taxonomists for standard genome sequencing and annotation.</title>
        <authorList>
            <consortium name="The Broad Institute Genomics Platform"/>
            <consortium name="The Broad Institute Genome Sequencing Center for Infectious Disease"/>
            <person name="Wu L."/>
            <person name="Ma J."/>
        </authorList>
    </citation>
    <scope>NUCLEOTIDE SEQUENCE [LARGE SCALE GENOMIC DNA]</scope>
    <source>
        <strain evidence="2">CGMCC 4.7393</strain>
    </source>
</reference>
<gene>
    <name evidence="1" type="ORF">ACFQHR_18100</name>
</gene>
<dbReference type="Proteomes" id="UP001596405">
    <property type="component" value="Unassembled WGS sequence"/>
</dbReference>
<organism evidence="1 2">
    <name type="scientific">Rufibacter roseus</name>
    <dbReference type="NCBI Taxonomy" id="1567108"/>
    <lineage>
        <taxon>Bacteria</taxon>
        <taxon>Pseudomonadati</taxon>
        <taxon>Bacteroidota</taxon>
        <taxon>Cytophagia</taxon>
        <taxon>Cytophagales</taxon>
        <taxon>Hymenobacteraceae</taxon>
        <taxon>Rufibacter</taxon>
    </lineage>
</organism>